<accession>A0A1F7GBV7</accession>
<reference evidence="2 3" key="1">
    <citation type="journal article" date="2016" name="Nat. Commun.">
        <title>Thousands of microbial genomes shed light on interconnected biogeochemical processes in an aquifer system.</title>
        <authorList>
            <person name="Anantharaman K."/>
            <person name="Brown C.T."/>
            <person name="Hug L.A."/>
            <person name="Sharon I."/>
            <person name="Castelle C.J."/>
            <person name="Probst A.J."/>
            <person name="Thomas B.C."/>
            <person name="Singh A."/>
            <person name="Wilkins M.J."/>
            <person name="Karaoz U."/>
            <person name="Brodie E.L."/>
            <person name="Williams K.H."/>
            <person name="Hubbard S.S."/>
            <person name="Banfield J.F."/>
        </authorList>
    </citation>
    <scope>NUCLEOTIDE SEQUENCE [LARGE SCALE GENOMIC DNA]</scope>
</reference>
<gene>
    <name evidence="2" type="ORF">A2690_01150</name>
</gene>
<dbReference type="EMBL" id="MFZF01000017">
    <property type="protein sequence ID" value="OGK16344.1"/>
    <property type="molecule type" value="Genomic_DNA"/>
</dbReference>
<protein>
    <submittedName>
        <fullName evidence="2">Uncharacterized protein</fullName>
    </submittedName>
</protein>
<dbReference type="SUPFAM" id="SSF53335">
    <property type="entry name" value="S-adenosyl-L-methionine-dependent methyltransferases"/>
    <property type="match status" value="1"/>
</dbReference>
<dbReference type="PANTHER" id="PTHR43861:SF6">
    <property type="entry name" value="METHYLTRANSFERASE TYPE 11"/>
    <property type="match status" value="1"/>
</dbReference>
<name>A0A1F7GBV7_9BACT</name>
<dbReference type="Gene3D" id="3.40.50.150">
    <property type="entry name" value="Vaccinia Virus protein VP39"/>
    <property type="match status" value="1"/>
</dbReference>
<organism evidence="2 3">
    <name type="scientific">Candidatus Roizmanbacteria bacterium RIFCSPHIGHO2_01_FULL_39_12b</name>
    <dbReference type="NCBI Taxonomy" id="1802030"/>
    <lineage>
        <taxon>Bacteria</taxon>
        <taxon>Candidatus Roizmaniibacteriota</taxon>
    </lineage>
</organism>
<keyword evidence="1" id="KW-0812">Transmembrane</keyword>
<dbReference type="InterPro" id="IPR029063">
    <property type="entry name" value="SAM-dependent_MTases_sf"/>
</dbReference>
<evidence type="ECO:0000313" key="3">
    <source>
        <dbReference type="Proteomes" id="UP000178372"/>
    </source>
</evidence>
<proteinExistence type="predicted"/>
<comment type="caution">
    <text evidence="2">The sequence shown here is derived from an EMBL/GenBank/DDBJ whole genome shotgun (WGS) entry which is preliminary data.</text>
</comment>
<dbReference type="Pfam" id="PF13489">
    <property type="entry name" value="Methyltransf_23"/>
    <property type="match status" value="1"/>
</dbReference>
<evidence type="ECO:0000256" key="1">
    <source>
        <dbReference type="SAM" id="Phobius"/>
    </source>
</evidence>
<evidence type="ECO:0000313" key="2">
    <source>
        <dbReference type="EMBL" id="OGK16344.1"/>
    </source>
</evidence>
<dbReference type="Proteomes" id="UP000178372">
    <property type="component" value="Unassembled WGS sequence"/>
</dbReference>
<keyword evidence="1" id="KW-0472">Membrane</keyword>
<dbReference type="PANTHER" id="PTHR43861">
    <property type="entry name" value="TRANS-ACONITATE 2-METHYLTRANSFERASE-RELATED"/>
    <property type="match status" value="1"/>
</dbReference>
<keyword evidence="1" id="KW-1133">Transmembrane helix</keyword>
<feature type="transmembrane region" description="Helical" evidence="1">
    <location>
        <begin position="254"/>
        <end position="272"/>
    </location>
</feature>
<sequence length="286" mass="33676">MSRRNFWSCPICGANMTSFKQIGKSIIYVCEDCDLGVTFPVPKPREPKQLGYSEKSYIENTNQYKSNFLSMIKKICKYKHNGKALDIGCGFGLFAYLLSKKTNFIVSALEPYLNSYFLKDSSVEIISKTLTEYFEVNKKREKFDLLTMIDVLEHMRNISVLEELRSLCKHKAIVFIQVPNYKSLMAVLCKYWSWWMVEDHVYHFSPKSLKKLFIKYGFTPLDTYTYENLWDFKKNLDGNFINIRNPILRKLIKGVCYLSFFPVYIIIRPLIWRLGYGGLIQMTIRF</sequence>
<dbReference type="AlphaFoldDB" id="A0A1F7GBV7"/>